<keyword evidence="18" id="KW-1185">Reference proteome</keyword>
<dbReference type="InterPro" id="IPR006544">
    <property type="entry name" value="P-type_TPase_V"/>
</dbReference>
<dbReference type="GO" id="GO:0019829">
    <property type="term" value="F:ATPase-coupled monoatomic cation transmembrane transporter activity"/>
    <property type="evidence" value="ECO:0007669"/>
    <property type="project" value="UniProtKB-UniRule"/>
</dbReference>
<evidence type="ECO:0000256" key="7">
    <source>
        <dbReference type="ARBA" id="ARBA00022753"/>
    </source>
</evidence>
<evidence type="ECO:0000256" key="10">
    <source>
        <dbReference type="ARBA" id="ARBA00022967"/>
    </source>
</evidence>
<dbReference type="GO" id="GO:0006874">
    <property type="term" value="P:intracellular calcium ion homeostasis"/>
    <property type="evidence" value="ECO:0007669"/>
    <property type="project" value="TreeGrafter"/>
</dbReference>
<evidence type="ECO:0000313" key="18">
    <source>
        <dbReference type="Proteomes" id="UP001186944"/>
    </source>
</evidence>
<sequence>MFFMHVHVYILFSGDNESKFTVGIPDMDPDKVYINPATEDQMSIEGFKGNKAKRILTYTGYFLTVGLMRLFFHWFPHLRDNYKRWFVAKVITMTRDGTMVKIVQPELRFSFSKRRGQFTSIQHIQDKKVSDNLLRYFVVKKMRYIWNAETSSFQKIERAIYGINCIAIHVTPVITLLFREALSPFYVFQAFSASVWFSDEYEIYAACIVFISIVSIAVSIYQTRAMQRALRNTIQSSTLVSVCRQNDVYEEIPSEDLVPGDVIELPRSGCIMQCDAVLLNGNCIVNESMLTGESVPVTKTPLPNPQQGAKNITFSMKEHSKHVLFCGTHVIQTRFYGNQKVRAVVVRTGFCTAKGELVRSILYPKPVDFKFERDTYIFVGILALIAGLGFIYTIVLEIHHGEDVSDIILHALDLITISVPPALPAALTVGIVFAQRRLRTHGIFCISPRSINVCGGINVVCFDKTGTLTEDGLMIQGVIPVKNSSFQDEITDPAFLDHGPLLVAMATCHSLTIIEGNISGDPLDLIMFNSIDWTLEEPGQEGSRFDMMVPTVVYPRKMLNGVATDHSDPGALTPEYGVVRQFTFSSSLQRMSVVVRKLDGQSFELYTKGAPEMIALLCNPDTVPADFSQLLSSYTQHGYRVIGVAWKSLPAKTNYVKVQRMQREQVEKGLTFLGLIVMENKLKLETNPVIAELRDANIRTVMVTGDNMLTAVSVARECGMVDPADRIIAVTAYKDVTDTPQLEFTYSEDIGRKVEEICTDKEDSVIHIEQDDEHKFHFALSGKSWAIIRQYYPDILPKICVRGTVFARMSPEQKGQLVEVLQQLGYYVGMCGDGANDCGALKMAHAGISLSQAEASVASPFTSNTANIKCVPDVIRGGRAALVTSYGIFKFMACYSLTQFVSVCMLYSLSASLTDGQFLFIDLFLLSTLSITFGRADPYPELAKEPPPVSLTSFFPILSLILQMGIQIAAQMICFLDIQRQDWFEPFVENPDDDYASYENVAVFSMSAYQYIILAVTFSKGAPYRKNMFTNYSFLVNVILCVLATVWVTIYPEPKGFADLLELKPPPYIPYRLIFLGVASANFFASIIIETYFLDNPFIRRKFRQLAARCIPITEEKYVTLEREMTEQGPQWPPVSPSPSNMANGYIRLDSVSSQDPFKRFHVLVRV</sequence>
<keyword evidence="11 14" id="KW-1133">Transmembrane helix</keyword>
<dbReference type="InterPro" id="IPR044492">
    <property type="entry name" value="P_typ_ATPase_HD_dom"/>
</dbReference>
<gene>
    <name evidence="17" type="ORF">FSP39_010866</name>
</gene>
<evidence type="ECO:0000256" key="12">
    <source>
        <dbReference type="ARBA" id="ARBA00023136"/>
    </source>
</evidence>
<keyword evidence="6 14" id="KW-0547">Nucleotide-binding</keyword>
<dbReference type="GO" id="GO:0015203">
    <property type="term" value="F:polyamine transmembrane transporter activity"/>
    <property type="evidence" value="ECO:0007669"/>
    <property type="project" value="TreeGrafter"/>
</dbReference>
<keyword evidence="12 14" id="KW-0472">Membrane</keyword>
<dbReference type="AlphaFoldDB" id="A0AA89CC18"/>
<dbReference type="EMBL" id="VSWD01000004">
    <property type="protein sequence ID" value="KAK3104814.1"/>
    <property type="molecule type" value="Genomic_DNA"/>
</dbReference>
<evidence type="ECO:0000313" key="17">
    <source>
        <dbReference type="EMBL" id="KAK3104814.1"/>
    </source>
</evidence>
<evidence type="ECO:0000259" key="16">
    <source>
        <dbReference type="Pfam" id="PF12409"/>
    </source>
</evidence>
<dbReference type="GO" id="GO:0005524">
    <property type="term" value="F:ATP binding"/>
    <property type="evidence" value="ECO:0007669"/>
    <property type="project" value="UniProtKB-UniRule"/>
</dbReference>
<dbReference type="GO" id="GO:0015662">
    <property type="term" value="F:P-type ion transporter activity"/>
    <property type="evidence" value="ECO:0007669"/>
    <property type="project" value="InterPro"/>
</dbReference>
<dbReference type="FunFam" id="3.40.1110.10:FF:000026">
    <property type="entry name" value="Cation-transporting ATPase"/>
    <property type="match status" value="1"/>
</dbReference>
<dbReference type="Proteomes" id="UP001186944">
    <property type="component" value="Unassembled WGS sequence"/>
</dbReference>
<dbReference type="SUPFAM" id="SSF81665">
    <property type="entry name" value="Calcium ATPase, transmembrane domain M"/>
    <property type="match status" value="1"/>
</dbReference>
<dbReference type="InterPro" id="IPR036412">
    <property type="entry name" value="HAD-like_sf"/>
</dbReference>
<feature type="transmembrane region" description="Helical" evidence="14">
    <location>
        <begin position="407"/>
        <end position="434"/>
    </location>
</feature>
<feature type="transmembrane region" description="Helical" evidence="14">
    <location>
        <begin position="1071"/>
        <end position="1094"/>
    </location>
</feature>
<keyword evidence="4 14" id="KW-0812">Transmembrane</keyword>
<comment type="similarity">
    <text evidence="2 14">Belongs to the cation transport ATPase (P-type) (TC 3.A.3) family. Type V subfamily.</text>
</comment>
<dbReference type="NCBIfam" id="TIGR01494">
    <property type="entry name" value="ATPase_P-type"/>
    <property type="match status" value="2"/>
</dbReference>
<dbReference type="SUPFAM" id="SSF56784">
    <property type="entry name" value="HAD-like"/>
    <property type="match status" value="1"/>
</dbReference>
<keyword evidence="10 14" id="KW-1278">Translocase</keyword>
<keyword evidence="8 14" id="KW-0067">ATP-binding</keyword>
<dbReference type="Pfam" id="PF12409">
    <property type="entry name" value="P5-ATPase"/>
    <property type="match status" value="1"/>
</dbReference>
<dbReference type="SUPFAM" id="SSF81653">
    <property type="entry name" value="Calcium ATPase, transduction domain A"/>
    <property type="match status" value="1"/>
</dbReference>
<dbReference type="InterPro" id="IPR008250">
    <property type="entry name" value="ATPase_P-typ_transduc_dom_A_sf"/>
</dbReference>
<dbReference type="PANTHER" id="PTHR45630">
    <property type="entry name" value="CATION-TRANSPORTING ATPASE-RELATED"/>
    <property type="match status" value="1"/>
</dbReference>
<dbReference type="FunFam" id="3.40.50.1000:FF:000045">
    <property type="entry name" value="Cation-transporting ATPase"/>
    <property type="match status" value="1"/>
</dbReference>
<dbReference type="SUPFAM" id="SSF81660">
    <property type="entry name" value="Metal cation-transporting ATPase, ATP-binding domain N"/>
    <property type="match status" value="1"/>
</dbReference>
<evidence type="ECO:0000256" key="14">
    <source>
        <dbReference type="RuleBase" id="RU362082"/>
    </source>
</evidence>
<proteinExistence type="inferred from homology"/>
<feature type="transmembrane region" description="Helical" evidence="14">
    <location>
        <begin position="203"/>
        <end position="221"/>
    </location>
</feature>
<protein>
    <recommendedName>
        <fullName evidence="14">Cation-transporting ATPase</fullName>
        <ecNumber evidence="14">7.2.2.-</ecNumber>
    </recommendedName>
</protein>
<evidence type="ECO:0000256" key="2">
    <source>
        <dbReference type="ARBA" id="ARBA00006000"/>
    </source>
</evidence>
<feature type="transmembrane region" description="Helical" evidence="14">
    <location>
        <begin position="159"/>
        <end position="178"/>
    </location>
</feature>
<feature type="transmembrane region" description="Helical" evidence="14">
    <location>
        <begin position="954"/>
        <end position="978"/>
    </location>
</feature>
<feature type="transmembrane region" description="Helical" evidence="14">
    <location>
        <begin position="375"/>
        <end position="395"/>
    </location>
</feature>
<comment type="caution">
    <text evidence="17">The sequence shown here is derived from an EMBL/GenBank/DDBJ whole genome shotgun (WGS) entry which is preliminary data.</text>
</comment>
<dbReference type="Gene3D" id="3.40.50.1000">
    <property type="entry name" value="HAD superfamily/HAD-like"/>
    <property type="match status" value="1"/>
</dbReference>
<evidence type="ECO:0000256" key="11">
    <source>
        <dbReference type="ARBA" id="ARBA00022989"/>
    </source>
</evidence>
<evidence type="ECO:0000256" key="5">
    <source>
        <dbReference type="ARBA" id="ARBA00022723"/>
    </source>
</evidence>
<dbReference type="SFLD" id="SFLDF00027">
    <property type="entry name" value="p-type_atpase"/>
    <property type="match status" value="1"/>
</dbReference>
<dbReference type="PRINTS" id="PR00119">
    <property type="entry name" value="CATATPASE"/>
</dbReference>
<accession>A0AA89CC18</accession>
<evidence type="ECO:0000256" key="4">
    <source>
        <dbReference type="ARBA" id="ARBA00022692"/>
    </source>
</evidence>
<dbReference type="InterPro" id="IPR023214">
    <property type="entry name" value="HAD_sf"/>
</dbReference>
<dbReference type="InterPro" id="IPR001757">
    <property type="entry name" value="P_typ_ATPase"/>
</dbReference>
<feature type="transmembrane region" description="Helical" evidence="14">
    <location>
        <begin position="55"/>
        <end position="75"/>
    </location>
</feature>
<reference evidence="17" key="1">
    <citation type="submission" date="2019-08" db="EMBL/GenBank/DDBJ databases">
        <title>The improved chromosome-level genome for the pearl oyster Pinctada fucata martensii using PacBio sequencing and Hi-C.</title>
        <authorList>
            <person name="Zheng Z."/>
        </authorList>
    </citation>
    <scope>NUCLEOTIDE SEQUENCE</scope>
    <source>
        <strain evidence="17">ZZ-2019</strain>
        <tissue evidence="17">Adductor muscle</tissue>
    </source>
</reference>
<dbReference type="NCBIfam" id="TIGR01657">
    <property type="entry name" value="P-ATPase-V"/>
    <property type="match status" value="1"/>
</dbReference>
<dbReference type="InterPro" id="IPR059000">
    <property type="entry name" value="ATPase_P-type_domA"/>
</dbReference>
<dbReference type="Gene3D" id="3.40.1110.10">
    <property type="entry name" value="Calcium-transporting ATPase, cytoplasmic domain N"/>
    <property type="match status" value="1"/>
</dbReference>
<dbReference type="PROSITE" id="PS00154">
    <property type="entry name" value="ATPASE_E1_E2"/>
    <property type="match status" value="1"/>
</dbReference>
<dbReference type="InterPro" id="IPR047821">
    <property type="entry name" value="P5B-type_ATPase"/>
</dbReference>
<evidence type="ECO:0000256" key="6">
    <source>
        <dbReference type="ARBA" id="ARBA00022741"/>
    </source>
</evidence>
<organism evidence="17 18">
    <name type="scientific">Pinctada imbricata</name>
    <name type="common">Atlantic pearl-oyster</name>
    <name type="synonym">Pinctada martensii</name>
    <dbReference type="NCBI Taxonomy" id="66713"/>
    <lineage>
        <taxon>Eukaryota</taxon>
        <taxon>Metazoa</taxon>
        <taxon>Spiralia</taxon>
        <taxon>Lophotrochozoa</taxon>
        <taxon>Mollusca</taxon>
        <taxon>Bivalvia</taxon>
        <taxon>Autobranchia</taxon>
        <taxon>Pteriomorphia</taxon>
        <taxon>Pterioida</taxon>
        <taxon>Pterioidea</taxon>
        <taxon>Pteriidae</taxon>
        <taxon>Pinctada</taxon>
    </lineage>
</organism>
<dbReference type="EC" id="7.2.2.-" evidence="14"/>
<feature type="transmembrane region" description="Helical" evidence="14">
    <location>
        <begin position="888"/>
        <end position="910"/>
    </location>
</feature>
<dbReference type="Pfam" id="PF13246">
    <property type="entry name" value="Cation_ATPase"/>
    <property type="match status" value="1"/>
</dbReference>
<feature type="domain" description="P5B-type ATPase N-terminal" evidence="16">
    <location>
        <begin position="39"/>
        <end position="147"/>
    </location>
</feature>
<evidence type="ECO:0000256" key="9">
    <source>
        <dbReference type="ARBA" id="ARBA00022842"/>
    </source>
</evidence>
<keyword evidence="5 14" id="KW-0479">Metal-binding</keyword>
<keyword evidence="9 14" id="KW-0460">Magnesium</keyword>
<dbReference type="CDD" id="cd07542">
    <property type="entry name" value="P-type_ATPase_cation"/>
    <property type="match status" value="1"/>
</dbReference>
<name>A0AA89CC18_PINIB</name>
<dbReference type="SFLD" id="SFLDG00002">
    <property type="entry name" value="C1.7:_P-type_atpase_like"/>
    <property type="match status" value="1"/>
</dbReference>
<evidence type="ECO:0000256" key="3">
    <source>
        <dbReference type="ARBA" id="ARBA00022553"/>
    </source>
</evidence>
<feature type="domain" description="P-type ATPase A" evidence="15">
    <location>
        <begin position="240"/>
        <end position="361"/>
    </location>
</feature>
<dbReference type="GO" id="GO:0016887">
    <property type="term" value="F:ATP hydrolysis activity"/>
    <property type="evidence" value="ECO:0007669"/>
    <property type="project" value="InterPro"/>
</dbReference>
<evidence type="ECO:0000256" key="1">
    <source>
        <dbReference type="ARBA" id="ARBA00004107"/>
    </source>
</evidence>
<dbReference type="InterPro" id="IPR018303">
    <property type="entry name" value="ATPase_P-typ_P_site"/>
</dbReference>
<keyword evidence="7" id="KW-0967">Endosome</keyword>
<dbReference type="Gene3D" id="2.70.150.10">
    <property type="entry name" value="Calcium-transporting ATPase, cytoplasmic transduction domain A"/>
    <property type="match status" value="1"/>
</dbReference>
<dbReference type="InterPro" id="IPR023298">
    <property type="entry name" value="ATPase_P-typ_TM_dom_sf"/>
</dbReference>
<feature type="transmembrane region" description="Helical" evidence="14">
    <location>
        <begin position="1029"/>
        <end position="1051"/>
    </location>
</feature>
<dbReference type="PANTHER" id="PTHR45630:SF8">
    <property type="entry name" value="CATION-TRANSPORTING ATPASE"/>
    <property type="match status" value="1"/>
</dbReference>
<dbReference type="InterPro" id="IPR023299">
    <property type="entry name" value="ATPase_P-typ_cyto_dom_N"/>
</dbReference>
<evidence type="ECO:0000256" key="13">
    <source>
        <dbReference type="ARBA" id="ARBA00049360"/>
    </source>
</evidence>
<dbReference type="SFLD" id="SFLDS00003">
    <property type="entry name" value="Haloacid_Dehalogenase"/>
    <property type="match status" value="1"/>
</dbReference>
<dbReference type="InterPro" id="IPR047819">
    <property type="entry name" value="P5A-ATPase_N"/>
</dbReference>
<dbReference type="Pfam" id="PF00122">
    <property type="entry name" value="E1-E2_ATPase"/>
    <property type="match status" value="1"/>
</dbReference>
<dbReference type="FunFam" id="1.20.1110.10:FF:000023">
    <property type="entry name" value="Cation-transporting ATPase"/>
    <property type="match status" value="1"/>
</dbReference>
<keyword evidence="3" id="KW-0597">Phosphoprotein</keyword>
<dbReference type="GO" id="GO:0046872">
    <property type="term" value="F:metal ion binding"/>
    <property type="evidence" value="ECO:0007669"/>
    <property type="project" value="UniProtKB-UniRule"/>
</dbReference>
<dbReference type="GO" id="GO:0031902">
    <property type="term" value="C:late endosome membrane"/>
    <property type="evidence" value="ECO:0007669"/>
    <property type="project" value="UniProtKB-SubCell"/>
</dbReference>
<evidence type="ECO:0000256" key="8">
    <source>
        <dbReference type="ARBA" id="ARBA00022840"/>
    </source>
</evidence>
<evidence type="ECO:0000259" key="15">
    <source>
        <dbReference type="Pfam" id="PF00122"/>
    </source>
</evidence>
<comment type="catalytic activity">
    <reaction evidence="13 14">
        <text>ATP + H2O = ADP + phosphate + H(+)</text>
        <dbReference type="Rhea" id="RHEA:13065"/>
        <dbReference type="ChEBI" id="CHEBI:15377"/>
        <dbReference type="ChEBI" id="CHEBI:15378"/>
        <dbReference type="ChEBI" id="CHEBI:30616"/>
        <dbReference type="ChEBI" id="CHEBI:43474"/>
        <dbReference type="ChEBI" id="CHEBI:456216"/>
    </reaction>
</comment>
<comment type="subcellular location">
    <subcellularLocation>
        <location evidence="1">Late endosome membrane</location>
        <topology evidence="1">Multi-pass membrane protein</topology>
    </subcellularLocation>
    <subcellularLocation>
        <location evidence="14">Membrane</location>
        <topology evidence="14">Multi-pass membrane protein</topology>
    </subcellularLocation>
</comment>